<dbReference type="Gene3D" id="1.10.10.60">
    <property type="entry name" value="Homeodomain-like"/>
    <property type="match status" value="1"/>
</dbReference>
<sequence length="77" mass="8981">MHRVWTSEQDNILAEAVLRHIREGGTAIEAFGEVGKKLNRSAAKCGYRWNNIVRFNYENAFNDAKKYRYNVKYGKVN</sequence>
<dbReference type="EMBL" id="NPBQ01000014">
    <property type="protein sequence ID" value="PAD84991.1"/>
    <property type="molecule type" value="Genomic_DNA"/>
</dbReference>
<organism evidence="2 3">
    <name type="scientific">Niallia circulans</name>
    <name type="common">Bacillus circulans</name>
    <dbReference type="NCBI Taxonomy" id="1397"/>
    <lineage>
        <taxon>Bacteria</taxon>
        <taxon>Bacillati</taxon>
        <taxon>Bacillota</taxon>
        <taxon>Bacilli</taxon>
        <taxon>Bacillales</taxon>
        <taxon>Bacillaceae</taxon>
        <taxon>Niallia</taxon>
    </lineage>
</organism>
<dbReference type="AlphaFoldDB" id="A0AA91TWQ2"/>
<name>A0AA91TWQ2_NIACI</name>
<comment type="caution">
    <text evidence="2">The sequence shown here is derived from an EMBL/GenBank/DDBJ whole genome shotgun (WGS) entry which is preliminary data.</text>
</comment>
<evidence type="ECO:0000313" key="3">
    <source>
        <dbReference type="Proteomes" id="UP000216961"/>
    </source>
</evidence>
<gene>
    <name evidence="2" type="ORF">CHH57_02105</name>
</gene>
<dbReference type="PANTHER" id="PTHR41302">
    <property type="entry name" value="PRESPORE-SPECIFIC TRANSCRIPTIONAL REGULATOR RSFA-RELATED"/>
    <property type="match status" value="1"/>
</dbReference>
<feature type="domain" description="Myb-like" evidence="1">
    <location>
        <begin position="5"/>
        <end position="53"/>
    </location>
</feature>
<dbReference type="InterPro" id="IPR001005">
    <property type="entry name" value="SANT/Myb"/>
</dbReference>
<dbReference type="PANTHER" id="PTHR41302:SF2">
    <property type="entry name" value="PRESPORE SPECIFIC TRANSCRIPTIONAL ACTIVATOR RSFA"/>
    <property type="match status" value="1"/>
</dbReference>
<dbReference type="PROSITE" id="PS50090">
    <property type="entry name" value="MYB_LIKE"/>
    <property type="match status" value="1"/>
</dbReference>
<protein>
    <recommendedName>
        <fullName evidence="1">Myb-like domain-containing protein</fullName>
    </recommendedName>
</protein>
<reference evidence="2 3" key="1">
    <citation type="submission" date="2017-07" db="EMBL/GenBank/DDBJ databases">
        <title>Isolation and whole genome analysis of endospore-forming bacteria from heroin.</title>
        <authorList>
            <person name="Kalinowski J."/>
            <person name="Ahrens B."/>
            <person name="Al-Dilaimi A."/>
            <person name="Winkler A."/>
            <person name="Wibberg D."/>
            <person name="Schleenbecker U."/>
            <person name="Ruckert C."/>
            <person name="Wolfel R."/>
            <person name="Grass G."/>
        </authorList>
    </citation>
    <scope>NUCLEOTIDE SEQUENCE [LARGE SCALE GENOMIC DNA]</scope>
    <source>
        <strain evidence="2 3">7521-2</strain>
    </source>
</reference>
<dbReference type="Pfam" id="PF13921">
    <property type="entry name" value="Myb_DNA-bind_6"/>
    <property type="match status" value="1"/>
</dbReference>
<dbReference type="InterPro" id="IPR009057">
    <property type="entry name" value="Homeodomain-like_sf"/>
</dbReference>
<dbReference type="InterPro" id="IPR014243">
    <property type="entry name" value="RsfA-like"/>
</dbReference>
<dbReference type="SUPFAM" id="SSF46689">
    <property type="entry name" value="Homeodomain-like"/>
    <property type="match status" value="1"/>
</dbReference>
<dbReference type="Proteomes" id="UP000216961">
    <property type="component" value="Unassembled WGS sequence"/>
</dbReference>
<proteinExistence type="predicted"/>
<evidence type="ECO:0000259" key="1">
    <source>
        <dbReference type="PROSITE" id="PS50090"/>
    </source>
</evidence>
<evidence type="ECO:0000313" key="2">
    <source>
        <dbReference type="EMBL" id="PAD84991.1"/>
    </source>
</evidence>
<accession>A0AA91TWQ2</accession>
<dbReference type="RefSeq" id="WP_095328675.1">
    <property type="nucleotide sequence ID" value="NZ_NPBQ01000014.1"/>
</dbReference>